<keyword evidence="9" id="KW-0833">Ubl conjugation pathway</keyword>
<comment type="caution">
    <text evidence="14">The sequence shown here is derived from an EMBL/GenBank/DDBJ whole genome shotgun (WGS) entry which is preliminary data.</text>
</comment>
<evidence type="ECO:0000256" key="12">
    <source>
        <dbReference type="ARBA" id="ARBA00022833"/>
    </source>
</evidence>
<proteinExistence type="inferred from homology"/>
<name>A0ABQ9J765_9CUCU</name>
<evidence type="ECO:0000256" key="8">
    <source>
        <dbReference type="ARBA" id="ARBA00022723"/>
    </source>
</evidence>
<dbReference type="PANTHER" id="PTHR11830">
    <property type="entry name" value="40S RIBOSOMAL PROTEIN S3A"/>
    <property type="match status" value="1"/>
</dbReference>
<evidence type="ECO:0000313" key="15">
    <source>
        <dbReference type="Proteomes" id="UP001162164"/>
    </source>
</evidence>
<keyword evidence="8" id="KW-0479">Metal-binding</keyword>
<evidence type="ECO:0000256" key="11">
    <source>
        <dbReference type="ARBA" id="ARBA00022807"/>
    </source>
</evidence>
<reference evidence="14" key="1">
    <citation type="journal article" date="2023" name="Insect Mol. Biol.">
        <title>Genome sequencing provides insights into the evolution of gene families encoding plant cell wall-degrading enzymes in longhorned beetles.</title>
        <authorList>
            <person name="Shin N.R."/>
            <person name="Okamura Y."/>
            <person name="Kirsch R."/>
            <person name="Pauchet Y."/>
        </authorList>
    </citation>
    <scope>NUCLEOTIDE SEQUENCE</scope>
    <source>
        <strain evidence="14">MMC_N1</strain>
    </source>
</reference>
<dbReference type="Proteomes" id="UP001162164">
    <property type="component" value="Unassembled WGS sequence"/>
</dbReference>
<sequence>MKEKSVKAKNNHCDVIYANTNYCEDDDFNIPLSVLEINEKSEQLARNSTFYVNEKPKYQDPEPGTTNDLVIGSLVEVLNDISEVPLYGVVRWMGIENGSNFILVGVELEEEHLHLPLTLTDGMHNGEQLFKCADNRALFVPLDQCHKDLRFQEGAPTPVHQAAAVEQMVFVIQDRTLGIWLRNLLKSVSKVGPLDTKYKEECPVIPGAVAPLCMPTEEDVEAVCGKYRGIQGAPQFLLS</sequence>
<keyword evidence="7" id="KW-0645">Protease</keyword>
<comment type="subcellular location">
    <subcellularLocation>
        <location evidence="2">Cytoplasm</location>
        <location evidence="2">Cytoskeleton</location>
        <location evidence="2">Microtubule organizing center</location>
        <location evidence="2">Centrosome</location>
    </subcellularLocation>
    <subcellularLocation>
        <location evidence="3">Cytoplasm</location>
        <location evidence="3">Perinuclear region</location>
    </subcellularLocation>
</comment>
<evidence type="ECO:0000256" key="9">
    <source>
        <dbReference type="ARBA" id="ARBA00022786"/>
    </source>
</evidence>
<evidence type="ECO:0000256" key="10">
    <source>
        <dbReference type="ARBA" id="ARBA00022801"/>
    </source>
</evidence>
<keyword evidence="15" id="KW-1185">Reference proteome</keyword>
<dbReference type="Gene3D" id="2.30.30.190">
    <property type="entry name" value="CAP Gly-rich-like domain"/>
    <property type="match status" value="1"/>
</dbReference>
<keyword evidence="6" id="KW-0963">Cytoplasm</keyword>
<accession>A0ABQ9J765</accession>
<evidence type="ECO:0000256" key="6">
    <source>
        <dbReference type="ARBA" id="ARBA00022490"/>
    </source>
</evidence>
<dbReference type="InterPro" id="IPR000938">
    <property type="entry name" value="CAP-Gly_domain"/>
</dbReference>
<keyword evidence="12" id="KW-0862">Zinc</keyword>
<evidence type="ECO:0000313" key="14">
    <source>
        <dbReference type="EMBL" id="KAJ8973996.1"/>
    </source>
</evidence>
<evidence type="ECO:0000256" key="2">
    <source>
        <dbReference type="ARBA" id="ARBA00004300"/>
    </source>
</evidence>
<protein>
    <recommendedName>
        <fullName evidence="5">ubiquitinyl hydrolase 1</fullName>
        <ecNumber evidence="5">3.4.19.12</ecNumber>
    </recommendedName>
</protein>
<feature type="domain" description="CAP-Gly" evidence="13">
    <location>
        <begin position="71"/>
        <end position="146"/>
    </location>
</feature>
<evidence type="ECO:0000256" key="4">
    <source>
        <dbReference type="ARBA" id="ARBA00009085"/>
    </source>
</evidence>
<dbReference type="EC" id="3.4.19.12" evidence="5"/>
<gene>
    <name evidence="14" type="ORF">NQ317_002392</name>
</gene>
<evidence type="ECO:0000256" key="7">
    <source>
        <dbReference type="ARBA" id="ARBA00022670"/>
    </source>
</evidence>
<dbReference type="SMART" id="SM01052">
    <property type="entry name" value="CAP_GLY"/>
    <property type="match status" value="1"/>
</dbReference>
<dbReference type="Pfam" id="PF01302">
    <property type="entry name" value="CAP_GLY"/>
    <property type="match status" value="1"/>
</dbReference>
<evidence type="ECO:0000256" key="5">
    <source>
        <dbReference type="ARBA" id="ARBA00012759"/>
    </source>
</evidence>
<organism evidence="14 15">
    <name type="scientific">Molorchus minor</name>
    <dbReference type="NCBI Taxonomy" id="1323400"/>
    <lineage>
        <taxon>Eukaryota</taxon>
        <taxon>Metazoa</taxon>
        <taxon>Ecdysozoa</taxon>
        <taxon>Arthropoda</taxon>
        <taxon>Hexapoda</taxon>
        <taxon>Insecta</taxon>
        <taxon>Pterygota</taxon>
        <taxon>Neoptera</taxon>
        <taxon>Endopterygota</taxon>
        <taxon>Coleoptera</taxon>
        <taxon>Polyphaga</taxon>
        <taxon>Cucujiformia</taxon>
        <taxon>Chrysomeloidea</taxon>
        <taxon>Cerambycidae</taxon>
        <taxon>Lamiinae</taxon>
        <taxon>Monochamini</taxon>
        <taxon>Molorchus</taxon>
    </lineage>
</organism>
<keyword evidence="11" id="KW-0788">Thiol protease</keyword>
<dbReference type="SUPFAM" id="SSF74924">
    <property type="entry name" value="Cap-Gly domain"/>
    <property type="match status" value="1"/>
</dbReference>
<evidence type="ECO:0000256" key="3">
    <source>
        <dbReference type="ARBA" id="ARBA00004556"/>
    </source>
</evidence>
<evidence type="ECO:0000259" key="13">
    <source>
        <dbReference type="SMART" id="SM01052"/>
    </source>
</evidence>
<dbReference type="InterPro" id="IPR036859">
    <property type="entry name" value="CAP-Gly_dom_sf"/>
</dbReference>
<comment type="similarity">
    <text evidence="4">Belongs to the peptidase C19 family.</text>
</comment>
<keyword evidence="10" id="KW-0378">Hydrolase</keyword>
<evidence type="ECO:0000256" key="1">
    <source>
        <dbReference type="ARBA" id="ARBA00000707"/>
    </source>
</evidence>
<comment type="catalytic activity">
    <reaction evidence="1">
        <text>Thiol-dependent hydrolysis of ester, thioester, amide, peptide and isopeptide bonds formed by the C-terminal Gly of ubiquitin (a 76-residue protein attached to proteins as an intracellular targeting signal).</text>
        <dbReference type="EC" id="3.4.19.12"/>
    </reaction>
</comment>
<dbReference type="EMBL" id="JAPWTJ010001071">
    <property type="protein sequence ID" value="KAJ8973996.1"/>
    <property type="molecule type" value="Genomic_DNA"/>
</dbReference>